<feature type="region of interest" description="Disordered" evidence="2">
    <location>
        <begin position="135"/>
        <end position="170"/>
    </location>
</feature>
<keyword evidence="5" id="KW-1185">Reference proteome</keyword>
<evidence type="ECO:0000313" key="5">
    <source>
        <dbReference type="Proteomes" id="UP000824890"/>
    </source>
</evidence>
<keyword evidence="1" id="KW-0175">Coiled coil</keyword>
<evidence type="ECO:0000256" key="1">
    <source>
        <dbReference type="SAM" id="Coils"/>
    </source>
</evidence>
<comment type="caution">
    <text evidence="4">The sequence shown here is derived from an EMBL/GenBank/DDBJ whole genome shotgun (WGS) entry which is preliminary data.</text>
</comment>
<reference evidence="4 5" key="1">
    <citation type="submission" date="2021-05" db="EMBL/GenBank/DDBJ databases">
        <title>Genome Assembly of Synthetic Allotetraploid Brassica napus Reveals Homoeologous Exchanges between Subgenomes.</title>
        <authorList>
            <person name="Davis J.T."/>
        </authorList>
    </citation>
    <scope>NUCLEOTIDE SEQUENCE [LARGE SCALE GENOMIC DNA]</scope>
    <source>
        <strain evidence="5">cv. Da-Ae</strain>
        <tissue evidence="4">Seedling</tissue>
    </source>
</reference>
<feature type="compositionally biased region" description="Acidic residues" evidence="2">
    <location>
        <begin position="148"/>
        <end position="159"/>
    </location>
</feature>
<keyword evidence="3" id="KW-0472">Membrane</keyword>
<evidence type="ECO:0000256" key="3">
    <source>
        <dbReference type="SAM" id="Phobius"/>
    </source>
</evidence>
<feature type="non-terminal residue" evidence="4">
    <location>
        <position position="1"/>
    </location>
</feature>
<keyword evidence="3" id="KW-1133">Transmembrane helix</keyword>
<sequence>YRSRDGPFRGFFCSAQLANGPTAHPPTIAPPPESGAWTCVWRYYYGFLSELGRCTRFRHVLDLEWLPFLVGWVRYNDPLISLSGNPSVTSIDVGACHSAALLFLLSPVPHLLLRYSDFAAFLALKVIKPNDRANSAGDLPSPTLGDDSGGDSDKEDSADDPVGGNQGFVGPSLLTEEALRRMWKKCGFSREIEARIPLKEERPWSAPPGWLIFSSIAFMVSSSSAADLMSPAAVRNMVIALVLGAEADVDVDAEFFEMISQMNFITDGTFSVSIKARCRLMDGRGPSKADGWQRKYFFVHISPASVFDSSAWLTGSIGLFHRGETTVYNEFSPLGEFLGVILAWSGFVGAFLVLTLFPGELVLVLLRSSDLRRERETLRLVGGWGKLRGTFPYTPLSSRGVVPSLSSISSPIVAASTSPVVDTSVSVVNPASVETMGGRKLTPVVDSSHFDVLASSLPAASSCPDVLAGGDSGTVERAASGISKKRKEGGTFTFDDPDTSSVTPEDCARFLHSSSFCRLKKTWLFSREYVEWASYEAHASEESLAKLEVENRELRVEIERLKGDVVEQDCREKELLSQKSALEMEVTRLNESRTESIESKRRRVESVMSARFDDFVEKVRKYSCSLKLAENEQALLVQSSTLDQMDVHDLELSDLLSFTLDGDLTVD</sequence>
<keyword evidence="3" id="KW-0812">Transmembrane</keyword>
<organism evidence="4 5">
    <name type="scientific">Brassica napus</name>
    <name type="common">Rape</name>
    <dbReference type="NCBI Taxonomy" id="3708"/>
    <lineage>
        <taxon>Eukaryota</taxon>
        <taxon>Viridiplantae</taxon>
        <taxon>Streptophyta</taxon>
        <taxon>Embryophyta</taxon>
        <taxon>Tracheophyta</taxon>
        <taxon>Spermatophyta</taxon>
        <taxon>Magnoliopsida</taxon>
        <taxon>eudicotyledons</taxon>
        <taxon>Gunneridae</taxon>
        <taxon>Pentapetalae</taxon>
        <taxon>rosids</taxon>
        <taxon>malvids</taxon>
        <taxon>Brassicales</taxon>
        <taxon>Brassicaceae</taxon>
        <taxon>Brassiceae</taxon>
        <taxon>Brassica</taxon>
    </lineage>
</organism>
<evidence type="ECO:0000313" key="4">
    <source>
        <dbReference type="EMBL" id="KAH0880053.1"/>
    </source>
</evidence>
<name>A0ABQ7ZIN6_BRANA</name>
<feature type="transmembrane region" description="Helical" evidence="3">
    <location>
        <begin position="341"/>
        <end position="366"/>
    </location>
</feature>
<proteinExistence type="predicted"/>
<accession>A0ABQ7ZIN6</accession>
<protein>
    <submittedName>
        <fullName evidence="4">Uncharacterized protein</fullName>
    </submittedName>
</protein>
<dbReference type="Proteomes" id="UP000824890">
    <property type="component" value="Unassembled WGS sequence"/>
</dbReference>
<feature type="coiled-coil region" evidence="1">
    <location>
        <begin position="537"/>
        <end position="592"/>
    </location>
</feature>
<dbReference type="EMBL" id="JAGKQM010000015">
    <property type="protein sequence ID" value="KAH0880053.1"/>
    <property type="molecule type" value="Genomic_DNA"/>
</dbReference>
<evidence type="ECO:0000256" key="2">
    <source>
        <dbReference type="SAM" id="MobiDB-lite"/>
    </source>
</evidence>
<gene>
    <name evidence="4" type="ORF">HID58_067447</name>
</gene>